<dbReference type="OrthoDB" id="8410967at2"/>
<name>A0A1B1CPL2_RHILE</name>
<evidence type="ECO:0000313" key="1">
    <source>
        <dbReference type="EMBL" id="ANP91599.1"/>
    </source>
</evidence>
<reference evidence="1 3" key="1">
    <citation type="submission" date="2016-06" db="EMBL/GenBank/DDBJ databases">
        <title>Microsymbionts genomes from the relict species Vavilovia formosa.</title>
        <authorList>
            <person name="Chirak E."/>
            <person name="Kimeklis A."/>
            <person name="Andronov E."/>
        </authorList>
    </citation>
    <scope>NUCLEOTIDE SEQUENCE [LARGE SCALE GENOMIC DNA]</scope>
    <source>
        <strain evidence="1 3">Vaf10</strain>
        <plasmid evidence="3">Plasmid unnamed4</plasmid>
        <plasmid evidence="1">unnamed4</plasmid>
    </source>
</reference>
<dbReference type="AlphaFoldDB" id="A0A1B1CPL2"/>
<accession>A0A1B1CPL2</accession>
<reference evidence="2 4" key="2">
    <citation type="submission" date="2016-11" db="EMBL/GenBank/DDBJ databases">
        <title>Rhizobium leguminosarum bv. viciae strain Vaf12 isolated from Vavilovia formosa root nodules from Russia, Dagestan.</title>
        <authorList>
            <person name="Kimeklis A."/>
        </authorList>
    </citation>
    <scope>NUCLEOTIDE SEQUENCE [LARGE SCALE GENOMIC DNA]</scope>
    <source>
        <strain evidence="2 4">Vaf-108</strain>
        <plasmid evidence="4">Plasmid unnamed3 sequence</plasmid>
        <plasmid evidence="2">unnamed3</plasmid>
    </source>
</reference>
<proteinExistence type="predicted"/>
<dbReference type="EMBL" id="CP016292">
    <property type="protein sequence ID" value="ANP91599.1"/>
    <property type="molecule type" value="Genomic_DNA"/>
</dbReference>
<geneLocation type="plasmid" evidence="4">
    <name>unnamed3 sequence</name>
</geneLocation>
<evidence type="ECO:0000313" key="3">
    <source>
        <dbReference type="Proteomes" id="UP000092691"/>
    </source>
</evidence>
<organism evidence="1 3">
    <name type="scientific">Rhizobium leguminosarum</name>
    <dbReference type="NCBI Taxonomy" id="384"/>
    <lineage>
        <taxon>Bacteria</taxon>
        <taxon>Pseudomonadati</taxon>
        <taxon>Pseudomonadota</taxon>
        <taxon>Alphaproteobacteria</taxon>
        <taxon>Hyphomicrobiales</taxon>
        <taxon>Rhizobiaceae</taxon>
        <taxon>Rhizobium/Agrobacterium group</taxon>
        <taxon>Rhizobium</taxon>
    </lineage>
</organism>
<evidence type="ECO:0000313" key="4">
    <source>
        <dbReference type="Proteomes" id="UP000183050"/>
    </source>
</evidence>
<geneLocation type="plasmid" evidence="2">
    <name>unnamed3</name>
</geneLocation>
<geneLocation type="plasmid" evidence="1 3">
    <name>unnamed4</name>
</geneLocation>
<keyword evidence="1" id="KW-0614">Plasmid</keyword>
<sequence>MKSIGEISIAVAQRAGFREFSSCKAWEQSSRRSLNIVARRGGGIDCAPRLAHRLFGPRPPQQLRLIINADETESDIS</sequence>
<protein>
    <submittedName>
        <fullName evidence="1">Uncharacterized protein</fullName>
    </submittedName>
</protein>
<dbReference type="Proteomes" id="UP000183050">
    <property type="component" value="Plasmid unnamed3"/>
</dbReference>
<gene>
    <name evidence="1" type="ORF">BA011_36465</name>
    <name evidence="2" type="ORF">BMW22_34635</name>
</gene>
<evidence type="ECO:0000313" key="2">
    <source>
        <dbReference type="EMBL" id="API56638.1"/>
    </source>
</evidence>
<dbReference type="EMBL" id="CP018231">
    <property type="protein sequence ID" value="API56638.1"/>
    <property type="molecule type" value="Genomic_DNA"/>
</dbReference>
<dbReference type="Proteomes" id="UP000092691">
    <property type="component" value="Plasmid unnamed4"/>
</dbReference>